<gene>
    <name evidence="2" type="ORF">Rsub_11447</name>
</gene>
<evidence type="ECO:0000256" key="1">
    <source>
        <dbReference type="SAM" id="MobiDB-lite"/>
    </source>
</evidence>
<feature type="compositionally biased region" description="Low complexity" evidence="1">
    <location>
        <begin position="52"/>
        <end position="65"/>
    </location>
</feature>
<reference evidence="2 3" key="1">
    <citation type="journal article" date="2018" name="Sci. Rep.">
        <title>Raphidocelis subcapitata (=Pseudokirchneriella subcapitata) provides an insight into genome evolution and environmental adaptations in the Sphaeropleales.</title>
        <authorList>
            <person name="Suzuki S."/>
            <person name="Yamaguchi H."/>
            <person name="Nakajima N."/>
            <person name="Kawachi M."/>
        </authorList>
    </citation>
    <scope>NUCLEOTIDE SEQUENCE [LARGE SCALE GENOMIC DNA]</scope>
    <source>
        <strain evidence="2 3">NIES-35</strain>
    </source>
</reference>
<feature type="region of interest" description="Disordered" evidence="1">
    <location>
        <begin position="27"/>
        <end position="76"/>
    </location>
</feature>
<protein>
    <submittedName>
        <fullName evidence="2">Uncharacterized protein</fullName>
    </submittedName>
</protein>
<dbReference type="EMBL" id="BDRX01000137">
    <property type="protein sequence ID" value="GBF98843.1"/>
    <property type="molecule type" value="Genomic_DNA"/>
</dbReference>
<proteinExistence type="predicted"/>
<sequence length="224" mass="22251">MATADAAPGGSAFSSAAAKAGSLSAASSSDTLLDLSDDPLAPLLRPEPSLGPSASTPLPTGAPAAPGGGAPRRCSSTPHDWHHFLVALDLAPAVPPQPLPVMVGAPHDSSTAATAEEAAAAWCAEAAAAAGAVAQRRAAGAAQRRAAAAAATARRREAVKRAGASVAGLPALLKAALRALCPRSWQWLVVLAAAIVWGLRGRLARTSAGRGALEFFRALTVAVD</sequence>
<evidence type="ECO:0000313" key="2">
    <source>
        <dbReference type="EMBL" id="GBF98843.1"/>
    </source>
</evidence>
<keyword evidence="3" id="KW-1185">Reference proteome</keyword>
<feature type="region of interest" description="Disordered" evidence="1">
    <location>
        <begin position="1"/>
        <end position="20"/>
    </location>
</feature>
<comment type="caution">
    <text evidence="2">The sequence shown here is derived from an EMBL/GenBank/DDBJ whole genome shotgun (WGS) entry which is preliminary data.</text>
</comment>
<evidence type="ECO:0000313" key="3">
    <source>
        <dbReference type="Proteomes" id="UP000247498"/>
    </source>
</evidence>
<feature type="compositionally biased region" description="Low complexity" evidence="1">
    <location>
        <begin position="27"/>
        <end position="44"/>
    </location>
</feature>
<organism evidence="2 3">
    <name type="scientific">Raphidocelis subcapitata</name>
    <dbReference type="NCBI Taxonomy" id="307507"/>
    <lineage>
        <taxon>Eukaryota</taxon>
        <taxon>Viridiplantae</taxon>
        <taxon>Chlorophyta</taxon>
        <taxon>core chlorophytes</taxon>
        <taxon>Chlorophyceae</taxon>
        <taxon>CS clade</taxon>
        <taxon>Sphaeropleales</taxon>
        <taxon>Selenastraceae</taxon>
        <taxon>Raphidocelis</taxon>
    </lineage>
</organism>
<accession>A0A2V0PLD1</accession>
<dbReference type="Proteomes" id="UP000247498">
    <property type="component" value="Unassembled WGS sequence"/>
</dbReference>
<dbReference type="AlphaFoldDB" id="A0A2V0PLD1"/>
<name>A0A2V0PLD1_9CHLO</name>
<dbReference type="InParanoid" id="A0A2V0PLD1"/>